<keyword evidence="2" id="KW-1185">Reference proteome</keyword>
<protein>
    <submittedName>
        <fullName evidence="1">Uncharacterized protein</fullName>
    </submittedName>
</protein>
<reference evidence="1 2" key="1">
    <citation type="journal article" date="2019" name="Commun. Biol.">
        <title>The bagworm genome reveals a unique fibroin gene that provides high tensile strength.</title>
        <authorList>
            <person name="Kono N."/>
            <person name="Nakamura H."/>
            <person name="Ohtoshi R."/>
            <person name="Tomita M."/>
            <person name="Numata K."/>
            <person name="Arakawa K."/>
        </authorList>
    </citation>
    <scope>NUCLEOTIDE SEQUENCE [LARGE SCALE GENOMIC DNA]</scope>
</reference>
<name>A0A4C1YP66_EUMVA</name>
<accession>A0A4C1YP66</accession>
<evidence type="ECO:0000313" key="2">
    <source>
        <dbReference type="Proteomes" id="UP000299102"/>
    </source>
</evidence>
<evidence type="ECO:0000313" key="1">
    <source>
        <dbReference type="EMBL" id="GBP76187.1"/>
    </source>
</evidence>
<comment type="caution">
    <text evidence="1">The sequence shown here is derived from an EMBL/GenBank/DDBJ whole genome shotgun (WGS) entry which is preliminary data.</text>
</comment>
<sequence length="114" mass="12600">MRAAAIFLCKTRKPHDRRPSYRRLELYVVCAQRQKCNDAANRTPSAIATVSSQIDSGVSESVSIYRSLIDLDIYSSALLNTVSRSSCGLTGRTSCRSHSSRSVDVNDFIARSLL</sequence>
<dbReference type="EMBL" id="BGZK01001280">
    <property type="protein sequence ID" value="GBP76187.1"/>
    <property type="molecule type" value="Genomic_DNA"/>
</dbReference>
<dbReference type="Proteomes" id="UP000299102">
    <property type="component" value="Unassembled WGS sequence"/>
</dbReference>
<organism evidence="1 2">
    <name type="scientific">Eumeta variegata</name>
    <name type="common">Bagworm moth</name>
    <name type="synonym">Eumeta japonica</name>
    <dbReference type="NCBI Taxonomy" id="151549"/>
    <lineage>
        <taxon>Eukaryota</taxon>
        <taxon>Metazoa</taxon>
        <taxon>Ecdysozoa</taxon>
        <taxon>Arthropoda</taxon>
        <taxon>Hexapoda</taxon>
        <taxon>Insecta</taxon>
        <taxon>Pterygota</taxon>
        <taxon>Neoptera</taxon>
        <taxon>Endopterygota</taxon>
        <taxon>Lepidoptera</taxon>
        <taxon>Glossata</taxon>
        <taxon>Ditrysia</taxon>
        <taxon>Tineoidea</taxon>
        <taxon>Psychidae</taxon>
        <taxon>Oiketicinae</taxon>
        <taxon>Eumeta</taxon>
    </lineage>
</organism>
<gene>
    <name evidence="1" type="ORF">EVAR_54943_1</name>
</gene>
<proteinExistence type="predicted"/>
<dbReference type="AlphaFoldDB" id="A0A4C1YP66"/>